<evidence type="ECO:0000256" key="1">
    <source>
        <dbReference type="ARBA" id="ARBA00001971"/>
    </source>
</evidence>
<dbReference type="InterPro" id="IPR050182">
    <property type="entry name" value="Cytochrome_P450_fam2"/>
</dbReference>
<evidence type="ECO:0000256" key="6">
    <source>
        <dbReference type="ARBA" id="ARBA00022617"/>
    </source>
</evidence>
<dbReference type="InterPro" id="IPR002401">
    <property type="entry name" value="Cyt_P450_E_grp-I"/>
</dbReference>
<keyword evidence="7 14" id="KW-0479">Metal-binding</keyword>
<dbReference type="GO" id="GO:0008395">
    <property type="term" value="F:steroid hydroxylase activity"/>
    <property type="evidence" value="ECO:0007669"/>
    <property type="project" value="TreeGrafter"/>
</dbReference>
<evidence type="ECO:0008006" key="18">
    <source>
        <dbReference type="Google" id="ProtNLM"/>
    </source>
</evidence>
<dbReference type="GO" id="GO:0020037">
    <property type="term" value="F:heme binding"/>
    <property type="evidence" value="ECO:0007669"/>
    <property type="project" value="InterPro"/>
</dbReference>
<feature type="transmembrane region" description="Helical" evidence="15">
    <location>
        <begin position="520"/>
        <end position="539"/>
    </location>
</feature>
<evidence type="ECO:0000256" key="3">
    <source>
        <dbReference type="ARBA" id="ARBA00004174"/>
    </source>
</evidence>
<comment type="function">
    <text evidence="2">May be involved in the metabolism of insect hormones and in the breakdown of synthetic insecticides.</text>
</comment>
<evidence type="ECO:0000256" key="14">
    <source>
        <dbReference type="PIRSR" id="PIRSR602401-1"/>
    </source>
</evidence>
<dbReference type="GO" id="GO:0005789">
    <property type="term" value="C:endoplasmic reticulum membrane"/>
    <property type="evidence" value="ECO:0007669"/>
    <property type="project" value="UniProtKB-SubCell"/>
</dbReference>
<comment type="subcellular location">
    <subcellularLocation>
        <location evidence="4">Endoplasmic reticulum membrane</location>
        <topology evidence="4">Peripheral membrane protein</topology>
    </subcellularLocation>
    <subcellularLocation>
        <location evidence="3">Microsome membrane</location>
        <topology evidence="3">Peripheral membrane protein</topology>
    </subcellularLocation>
</comment>
<dbReference type="SUPFAM" id="SSF48264">
    <property type="entry name" value="Cytochrome P450"/>
    <property type="match status" value="1"/>
</dbReference>
<protein>
    <recommendedName>
        <fullName evidence="18">Cytochrome P450</fullName>
    </recommendedName>
</protein>
<gene>
    <name evidence="16" type="ORF">DGAL_LOCUS1175</name>
</gene>
<dbReference type="GO" id="GO:0006082">
    <property type="term" value="P:organic acid metabolic process"/>
    <property type="evidence" value="ECO:0007669"/>
    <property type="project" value="TreeGrafter"/>
</dbReference>
<dbReference type="PANTHER" id="PTHR24300">
    <property type="entry name" value="CYTOCHROME P450 508A4-RELATED"/>
    <property type="match status" value="1"/>
</dbReference>
<dbReference type="PRINTS" id="PR00463">
    <property type="entry name" value="EP450I"/>
</dbReference>
<keyword evidence="11 14" id="KW-0408">Iron</keyword>
<dbReference type="Pfam" id="PF00067">
    <property type="entry name" value="p450"/>
    <property type="match status" value="1"/>
</dbReference>
<accession>A0A8J2R8M1</accession>
<evidence type="ECO:0000256" key="11">
    <source>
        <dbReference type="ARBA" id="ARBA00023004"/>
    </source>
</evidence>
<dbReference type="EMBL" id="CAKKLH010000013">
    <property type="protein sequence ID" value="CAH0099066.1"/>
    <property type="molecule type" value="Genomic_DNA"/>
</dbReference>
<evidence type="ECO:0000313" key="17">
    <source>
        <dbReference type="Proteomes" id="UP000789390"/>
    </source>
</evidence>
<evidence type="ECO:0000256" key="4">
    <source>
        <dbReference type="ARBA" id="ARBA00004406"/>
    </source>
</evidence>
<dbReference type="PANTHER" id="PTHR24300:SF376">
    <property type="entry name" value="CYTOCHROME P450 15A1"/>
    <property type="match status" value="1"/>
</dbReference>
<dbReference type="InterPro" id="IPR001128">
    <property type="entry name" value="Cyt_P450"/>
</dbReference>
<keyword evidence="6 14" id="KW-0349">Heme</keyword>
<keyword evidence="15" id="KW-0812">Transmembrane</keyword>
<evidence type="ECO:0000256" key="7">
    <source>
        <dbReference type="ARBA" id="ARBA00022723"/>
    </source>
</evidence>
<evidence type="ECO:0000256" key="15">
    <source>
        <dbReference type="SAM" id="Phobius"/>
    </source>
</evidence>
<dbReference type="InterPro" id="IPR017972">
    <property type="entry name" value="Cyt_P450_CS"/>
</dbReference>
<sequence>MFSLIVYYLVLFIVCCIGLWYINLMRKPAGFPPESPFRWRLFIYIALSSVCQLGPSGVLSFFDLYRQKEPFISKAIQKLSVEYGPVIGLILLHRKFVCVSSRQAAVDALNNKQLLGRPKSFDFSLRTKGLIRGVVMTDGELWREQRRFTMQHLKDVGVGKSSLEGMILDEIGDLIMDLKNVVDSSMSDAIKLENVFTTAVLNIMWAMVSSRRFERGDPKMDELVSCMHGFMRFSKGGPTLLSFIPILRFIIPGFSGYNNLMGYIQPMCTYIEEEIAEHKRTRQPFSPRDFIDLYLEKLDEEKSVENSTFHEEQLLATIFDIVIGSETTSHTLGFSLLFMIFHPQIQSKVQEEIDEILQGRTPSLTDRGRLPYTEATLQEIQRLGVAAPITIPHVAEEDTICQGYDIPKNALVFINIWAINNDPEIWPEPTKFLPERHLNAAGEFVKSEKMLNFSLGKRSCLGETLARSSLFLFFTSIMQQFRFEYPSQRSVDGELPSLEPIPGLTLAPRPCMALYTMKRAAVYLFAGIAILALSVVTGMENNIIISKGYVSKLCIDRCQSSETALVEDCERGCRFFEYAETADLVDFNETAFHLLCVSNCNEAYVVEKNCDVCVSGCNFAKKEVDNIMEMSHHLLEEAEKQMNFLNSIIGMVSSTFWSTEDNENDVPKELQHTRVSGQLLDLLGDIPTRGNKLDDKFSAGDVEIINLMGDDMSAVDPAEITLCATRLWLHRLSFILIVMGSISLLFISIFYLLAFMKHKKSKEIQETTDTGDLTSLNPPSYETLIKSGYYKAPPLNDEKKEKIFAA</sequence>
<comment type="cofactor">
    <cofactor evidence="1 14">
        <name>heme</name>
        <dbReference type="ChEBI" id="CHEBI:30413"/>
    </cofactor>
</comment>
<organism evidence="16 17">
    <name type="scientific">Daphnia galeata</name>
    <dbReference type="NCBI Taxonomy" id="27404"/>
    <lineage>
        <taxon>Eukaryota</taxon>
        <taxon>Metazoa</taxon>
        <taxon>Ecdysozoa</taxon>
        <taxon>Arthropoda</taxon>
        <taxon>Crustacea</taxon>
        <taxon>Branchiopoda</taxon>
        <taxon>Diplostraca</taxon>
        <taxon>Cladocera</taxon>
        <taxon>Anomopoda</taxon>
        <taxon>Daphniidae</taxon>
        <taxon>Daphnia</taxon>
    </lineage>
</organism>
<proteinExistence type="inferred from homology"/>
<evidence type="ECO:0000256" key="2">
    <source>
        <dbReference type="ARBA" id="ARBA00003690"/>
    </source>
</evidence>
<dbReference type="GO" id="GO:0006805">
    <property type="term" value="P:xenobiotic metabolic process"/>
    <property type="evidence" value="ECO:0007669"/>
    <property type="project" value="TreeGrafter"/>
</dbReference>
<keyword evidence="17" id="KW-1185">Reference proteome</keyword>
<evidence type="ECO:0000256" key="10">
    <source>
        <dbReference type="ARBA" id="ARBA00023002"/>
    </source>
</evidence>
<feature type="transmembrane region" description="Helical" evidence="15">
    <location>
        <begin position="5"/>
        <end position="22"/>
    </location>
</feature>
<dbReference type="OrthoDB" id="6365766at2759"/>
<comment type="similarity">
    <text evidence="5">Belongs to the cytochrome P450 family.</text>
</comment>
<dbReference type="Proteomes" id="UP000789390">
    <property type="component" value="Unassembled WGS sequence"/>
</dbReference>
<evidence type="ECO:0000313" key="16">
    <source>
        <dbReference type="EMBL" id="CAH0099066.1"/>
    </source>
</evidence>
<keyword evidence="13 15" id="KW-0472">Membrane</keyword>
<feature type="transmembrane region" description="Helical" evidence="15">
    <location>
        <begin position="732"/>
        <end position="754"/>
    </location>
</feature>
<dbReference type="FunFam" id="1.10.630.10:FF:000238">
    <property type="entry name" value="Cytochrome P450 2A6"/>
    <property type="match status" value="1"/>
</dbReference>
<keyword evidence="15" id="KW-1133">Transmembrane helix</keyword>
<dbReference type="GO" id="GO:0016712">
    <property type="term" value="F:oxidoreductase activity, acting on paired donors, with incorporation or reduction of molecular oxygen, reduced flavin or flavoprotein as one donor, and incorporation of one atom of oxygen"/>
    <property type="evidence" value="ECO:0007669"/>
    <property type="project" value="TreeGrafter"/>
</dbReference>
<keyword evidence="12" id="KW-0503">Monooxygenase</keyword>
<keyword evidence="9" id="KW-0492">Microsome</keyword>
<keyword evidence="8" id="KW-0256">Endoplasmic reticulum</keyword>
<evidence type="ECO:0000256" key="5">
    <source>
        <dbReference type="ARBA" id="ARBA00010617"/>
    </source>
</evidence>
<dbReference type="InterPro" id="IPR036396">
    <property type="entry name" value="Cyt_P450_sf"/>
</dbReference>
<evidence type="ECO:0000256" key="8">
    <source>
        <dbReference type="ARBA" id="ARBA00022824"/>
    </source>
</evidence>
<name>A0A8J2R8M1_9CRUS</name>
<comment type="caution">
    <text evidence="16">The sequence shown here is derived from an EMBL/GenBank/DDBJ whole genome shotgun (WGS) entry which is preliminary data.</text>
</comment>
<reference evidence="16" key="1">
    <citation type="submission" date="2021-11" db="EMBL/GenBank/DDBJ databases">
        <authorList>
            <person name="Schell T."/>
        </authorList>
    </citation>
    <scope>NUCLEOTIDE SEQUENCE</scope>
    <source>
        <strain evidence="16">M5</strain>
    </source>
</reference>
<evidence type="ECO:0000256" key="12">
    <source>
        <dbReference type="ARBA" id="ARBA00023033"/>
    </source>
</evidence>
<feature type="binding site" description="axial binding residue" evidence="14">
    <location>
        <position position="460"/>
    </location>
    <ligand>
        <name>heme</name>
        <dbReference type="ChEBI" id="CHEBI:30413"/>
    </ligand>
    <ligandPart>
        <name>Fe</name>
        <dbReference type="ChEBI" id="CHEBI:18248"/>
    </ligandPart>
</feature>
<evidence type="ECO:0000256" key="13">
    <source>
        <dbReference type="ARBA" id="ARBA00023136"/>
    </source>
</evidence>
<keyword evidence="10" id="KW-0560">Oxidoreductase</keyword>
<dbReference type="PRINTS" id="PR00385">
    <property type="entry name" value="P450"/>
</dbReference>
<dbReference type="AlphaFoldDB" id="A0A8J2R8M1"/>
<dbReference type="PROSITE" id="PS00086">
    <property type="entry name" value="CYTOCHROME_P450"/>
    <property type="match status" value="1"/>
</dbReference>
<dbReference type="Gene3D" id="1.10.630.10">
    <property type="entry name" value="Cytochrome P450"/>
    <property type="match status" value="1"/>
</dbReference>
<feature type="transmembrane region" description="Helical" evidence="15">
    <location>
        <begin position="42"/>
        <end position="65"/>
    </location>
</feature>
<dbReference type="GO" id="GO:0005506">
    <property type="term" value="F:iron ion binding"/>
    <property type="evidence" value="ECO:0007669"/>
    <property type="project" value="InterPro"/>
</dbReference>
<evidence type="ECO:0000256" key="9">
    <source>
        <dbReference type="ARBA" id="ARBA00022848"/>
    </source>
</evidence>